<dbReference type="Gene3D" id="3.30.479.30">
    <property type="entry name" value="Band 7 domain"/>
    <property type="match status" value="1"/>
</dbReference>
<dbReference type="InterPro" id="IPR001107">
    <property type="entry name" value="Band_7"/>
</dbReference>
<proteinExistence type="predicted"/>
<dbReference type="SUPFAM" id="SSF117892">
    <property type="entry name" value="Band 7/SPFH domain"/>
    <property type="match status" value="1"/>
</dbReference>
<evidence type="ECO:0000259" key="1">
    <source>
        <dbReference type="Pfam" id="PF01145"/>
    </source>
</evidence>
<sequence length="290" mass="31847">MLKKSIFAAGAVAAVLVVGGVYAVANLETVPAGYVGVKVNLYGSEKGVQNEELGVGRYLLTWNEQCYLFPTFNQLHTYSVPFTFQTSDAMAVNAKIGVEYQVRPSMATKVFQTYRKGVEEITEVNLRQNVSDALIKYASLMDVNELTANGKTKLLEHVTEELRHQLEDVGIHIIRVSWASDIEYPPQVRESINAKIEATQRAMLRENEVAQSKAEAEKARVAAQGEADAQLTKAKAEAESIAIRAKALRDNPQVLTLEAISRWDGKLPTFLGGDSLPLPLLDVNKAALTK</sequence>
<reference evidence="2" key="1">
    <citation type="journal article" date="2021" name="Proc. Natl. Acad. Sci. U.S.A.">
        <title>A Catalog of Tens of Thousands of Viruses from Human Metagenomes Reveals Hidden Associations with Chronic Diseases.</title>
        <authorList>
            <person name="Tisza M.J."/>
            <person name="Buck C.B."/>
        </authorList>
    </citation>
    <scope>NUCLEOTIDE SEQUENCE</scope>
    <source>
        <strain evidence="2">CtigT3</strain>
    </source>
</reference>
<dbReference type="Pfam" id="PF01145">
    <property type="entry name" value="Band_7"/>
    <property type="match status" value="1"/>
</dbReference>
<evidence type="ECO:0000313" key="2">
    <source>
        <dbReference type="EMBL" id="DAD85379.1"/>
    </source>
</evidence>
<name>A0A8S5MTU6_9CAUD</name>
<feature type="domain" description="Band 7" evidence="1">
    <location>
        <begin position="29"/>
        <end position="216"/>
    </location>
</feature>
<dbReference type="PANTHER" id="PTHR42911">
    <property type="entry name" value="MODULATOR OF FTSH PROTEASE HFLC"/>
    <property type="match status" value="1"/>
</dbReference>
<protein>
    <submittedName>
        <fullName evidence="2">High frequency of lysogenization C protein</fullName>
    </submittedName>
</protein>
<dbReference type="EMBL" id="BK014981">
    <property type="protein sequence ID" value="DAD85379.1"/>
    <property type="molecule type" value="Genomic_DNA"/>
</dbReference>
<organism evidence="2">
    <name type="scientific">Siphoviridae sp. ctigT3</name>
    <dbReference type="NCBI Taxonomy" id="2826434"/>
    <lineage>
        <taxon>Viruses</taxon>
        <taxon>Duplodnaviria</taxon>
        <taxon>Heunggongvirae</taxon>
        <taxon>Uroviricota</taxon>
        <taxon>Caudoviricetes</taxon>
    </lineage>
</organism>
<accession>A0A8S5MTU6</accession>
<dbReference type="PANTHER" id="PTHR42911:SF1">
    <property type="entry name" value="MODULATOR OF FTSH PROTEASE HFLC"/>
    <property type="match status" value="1"/>
</dbReference>
<dbReference type="InterPro" id="IPR036013">
    <property type="entry name" value="Band_7/SPFH_dom_sf"/>
</dbReference>